<keyword evidence="1" id="KW-1133">Transmembrane helix</keyword>
<evidence type="ECO:0000256" key="1">
    <source>
        <dbReference type="SAM" id="Phobius"/>
    </source>
</evidence>
<accession>A0AAV4PX81</accession>
<evidence type="ECO:0000313" key="2">
    <source>
        <dbReference type="EMBL" id="GIY02198.1"/>
    </source>
</evidence>
<keyword evidence="1" id="KW-0812">Transmembrane</keyword>
<keyword evidence="3" id="KW-1185">Reference proteome</keyword>
<gene>
    <name evidence="2" type="ORF">CEXT_254741</name>
</gene>
<proteinExistence type="predicted"/>
<evidence type="ECO:0000313" key="3">
    <source>
        <dbReference type="Proteomes" id="UP001054945"/>
    </source>
</evidence>
<dbReference type="AlphaFoldDB" id="A0AAV4PX81"/>
<keyword evidence="1" id="KW-0472">Membrane</keyword>
<reference evidence="2 3" key="1">
    <citation type="submission" date="2021-06" db="EMBL/GenBank/DDBJ databases">
        <title>Caerostris extrusa draft genome.</title>
        <authorList>
            <person name="Kono N."/>
            <person name="Arakawa K."/>
        </authorList>
    </citation>
    <scope>NUCLEOTIDE SEQUENCE [LARGE SCALE GENOMIC DNA]</scope>
</reference>
<feature type="transmembrane region" description="Helical" evidence="1">
    <location>
        <begin position="24"/>
        <end position="49"/>
    </location>
</feature>
<protein>
    <submittedName>
        <fullName evidence="2">Uncharacterized protein</fullName>
    </submittedName>
</protein>
<organism evidence="2 3">
    <name type="scientific">Caerostris extrusa</name>
    <name type="common">Bark spider</name>
    <name type="synonym">Caerostris bankana</name>
    <dbReference type="NCBI Taxonomy" id="172846"/>
    <lineage>
        <taxon>Eukaryota</taxon>
        <taxon>Metazoa</taxon>
        <taxon>Ecdysozoa</taxon>
        <taxon>Arthropoda</taxon>
        <taxon>Chelicerata</taxon>
        <taxon>Arachnida</taxon>
        <taxon>Araneae</taxon>
        <taxon>Araneomorphae</taxon>
        <taxon>Entelegynae</taxon>
        <taxon>Araneoidea</taxon>
        <taxon>Araneidae</taxon>
        <taxon>Caerostris</taxon>
    </lineage>
</organism>
<sequence>MQHMSINKRPPERKDYHCEFRHVLLIRATLAIVGGSVFMCIKLAFPLILGGRGFLQMQDLFRGCPYSDYIIRFFAPQMVVCFRLGNCRHVGSIQTFQPCSMIELYGNRMDGPCASVEICFGSDVWKTILKRKR</sequence>
<dbReference type="EMBL" id="BPLR01005420">
    <property type="protein sequence ID" value="GIY02198.1"/>
    <property type="molecule type" value="Genomic_DNA"/>
</dbReference>
<comment type="caution">
    <text evidence="2">The sequence shown here is derived from an EMBL/GenBank/DDBJ whole genome shotgun (WGS) entry which is preliminary data.</text>
</comment>
<name>A0AAV4PX81_CAEEX</name>
<dbReference type="Proteomes" id="UP001054945">
    <property type="component" value="Unassembled WGS sequence"/>
</dbReference>